<dbReference type="InterPro" id="IPR036388">
    <property type="entry name" value="WH-like_DNA-bd_sf"/>
</dbReference>
<feature type="compositionally biased region" description="Low complexity" evidence="3">
    <location>
        <begin position="36"/>
        <end position="48"/>
    </location>
</feature>
<evidence type="ECO:0000256" key="2">
    <source>
        <dbReference type="PROSITE-ProRule" id="PRU00089"/>
    </source>
</evidence>
<dbReference type="GO" id="GO:0005634">
    <property type="term" value="C:nucleus"/>
    <property type="evidence" value="ECO:0007669"/>
    <property type="project" value="UniProtKB-SubCell"/>
</dbReference>
<dbReference type="PROSITE" id="PS50039">
    <property type="entry name" value="FORK_HEAD_3"/>
    <property type="match status" value="1"/>
</dbReference>
<dbReference type="SUPFAM" id="SSF46785">
    <property type="entry name" value="Winged helix' DNA-binding domain"/>
    <property type="match status" value="1"/>
</dbReference>
<keyword evidence="1 2" id="KW-0238">DNA-binding</keyword>
<evidence type="ECO:0000256" key="3">
    <source>
        <dbReference type="SAM" id="MobiDB-lite"/>
    </source>
</evidence>
<dbReference type="PANTHER" id="PTHR46805">
    <property type="entry name" value="FORKHEAD BOX PROTEIN J1"/>
    <property type="match status" value="1"/>
</dbReference>
<reference evidence="5" key="2">
    <citation type="submission" date="2025-09" db="UniProtKB">
        <authorList>
            <consortium name="Ensembl"/>
        </authorList>
    </citation>
    <scope>IDENTIFICATION</scope>
</reference>
<dbReference type="InterPro" id="IPR047513">
    <property type="entry name" value="FOXJ1"/>
</dbReference>
<feature type="region of interest" description="Disordered" evidence="3">
    <location>
        <begin position="1"/>
        <end position="22"/>
    </location>
</feature>
<keyword evidence="2" id="KW-0539">Nucleus</keyword>
<dbReference type="Gene3D" id="1.10.10.10">
    <property type="entry name" value="Winged helix-like DNA-binding domain superfamily/Winged helix DNA-binding domain"/>
    <property type="match status" value="1"/>
</dbReference>
<reference evidence="5" key="1">
    <citation type="submission" date="2025-08" db="UniProtKB">
        <authorList>
            <consortium name="Ensembl"/>
        </authorList>
    </citation>
    <scope>IDENTIFICATION</scope>
</reference>
<dbReference type="Ensembl" id="ENSACUT00000002902.1">
    <property type="protein sequence ID" value="ENSACUP00000002732.1"/>
    <property type="gene ID" value="ENSACUG00000001900.1"/>
</dbReference>
<sequence>MKEELPSSSSAPHPEQVWLGPARALRDPRPLVTSYSPGQLPQSSSWLSSPSWMPLALPPLAGTDKRQEKSAVTRGRGVSAGQVARDGLTLLFVLSCSQRSLLKMAFSTRLCTENSIQHNMALNKRFIRVSREKGEPGKGGVWKLEPQYADRLRNVASKKQRTTPVQLHQPSSKAQPEAQCIASPAASAPASKNILTVSMESQQLLEEFEEVIGDLNSNPAGHKRKQPSLHSALLSQDEQPELGSLEGDLAGEGTFDTSHHGEFSLFEDPELTPPNNPATGNLGLRGEGQHVGCAQGQEQVLTKSNQNPLEFETLMATSLLQHPWREEAEDDLTNWDNIRQLSEPSRGMFCL</sequence>
<organism evidence="5 6">
    <name type="scientific">Athene cunicularia</name>
    <name type="common">Burrowing owl</name>
    <name type="synonym">Speotyto cunicularia</name>
    <dbReference type="NCBI Taxonomy" id="194338"/>
    <lineage>
        <taxon>Eukaryota</taxon>
        <taxon>Metazoa</taxon>
        <taxon>Chordata</taxon>
        <taxon>Craniata</taxon>
        <taxon>Vertebrata</taxon>
        <taxon>Euteleostomi</taxon>
        <taxon>Archelosauria</taxon>
        <taxon>Archosauria</taxon>
        <taxon>Dinosauria</taxon>
        <taxon>Saurischia</taxon>
        <taxon>Theropoda</taxon>
        <taxon>Coelurosauria</taxon>
        <taxon>Aves</taxon>
        <taxon>Neognathae</taxon>
        <taxon>Neoaves</taxon>
        <taxon>Telluraves</taxon>
        <taxon>Strigiformes</taxon>
        <taxon>Strigidae</taxon>
        <taxon>Athene</taxon>
    </lineage>
</organism>
<keyword evidence="6" id="KW-1185">Reference proteome</keyword>
<dbReference type="InterPro" id="IPR036390">
    <property type="entry name" value="WH_DNA-bd_sf"/>
</dbReference>
<feature type="compositionally biased region" description="Polar residues" evidence="3">
    <location>
        <begin position="1"/>
        <end position="11"/>
    </location>
</feature>
<comment type="subcellular location">
    <subcellularLocation>
        <location evidence="2">Nucleus</location>
    </subcellularLocation>
</comment>
<evidence type="ECO:0000313" key="5">
    <source>
        <dbReference type="Ensembl" id="ENSACUP00000002732.1"/>
    </source>
</evidence>
<dbReference type="GO" id="GO:0000981">
    <property type="term" value="F:DNA-binding transcription factor activity, RNA polymerase II-specific"/>
    <property type="evidence" value="ECO:0007669"/>
    <property type="project" value="TreeGrafter"/>
</dbReference>
<protein>
    <recommendedName>
        <fullName evidence="4">Fork-head domain-containing protein</fullName>
    </recommendedName>
</protein>
<dbReference type="InterPro" id="IPR001766">
    <property type="entry name" value="Fork_head_dom"/>
</dbReference>
<dbReference type="AlphaFoldDB" id="A0A663LTB1"/>
<feature type="DNA-binding region" description="Fork-head" evidence="2">
    <location>
        <begin position="113"/>
        <end position="162"/>
    </location>
</feature>
<feature type="region of interest" description="Disordered" evidence="3">
    <location>
        <begin position="29"/>
        <end position="48"/>
    </location>
</feature>
<evidence type="ECO:0000313" key="6">
    <source>
        <dbReference type="Proteomes" id="UP000472269"/>
    </source>
</evidence>
<dbReference type="PANTHER" id="PTHR46805:SF1">
    <property type="entry name" value="FORKHEAD BOX PROTEIN J1"/>
    <property type="match status" value="1"/>
</dbReference>
<dbReference type="GO" id="GO:0000978">
    <property type="term" value="F:RNA polymerase II cis-regulatory region sequence-specific DNA binding"/>
    <property type="evidence" value="ECO:0007669"/>
    <property type="project" value="TreeGrafter"/>
</dbReference>
<evidence type="ECO:0000256" key="1">
    <source>
        <dbReference type="ARBA" id="ARBA00023125"/>
    </source>
</evidence>
<dbReference type="Pfam" id="PF00250">
    <property type="entry name" value="Forkhead"/>
    <property type="match status" value="1"/>
</dbReference>
<accession>A0A663LTB1</accession>
<evidence type="ECO:0000259" key="4">
    <source>
        <dbReference type="PROSITE" id="PS50039"/>
    </source>
</evidence>
<feature type="domain" description="Fork-head" evidence="4">
    <location>
        <begin position="113"/>
        <end position="162"/>
    </location>
</feature>
<proteinExistence type="predicted"/>
<dbReference type="Proteomes" id="UP000472269">
    <property type="component" value="Unplaced"/>
</dbReference>
<name>A0A663LTB1_ATHCN</name>